<keyword evidence="2" id="KW-0472">Membrane</keyword>
<dbReference type="HOGENOM" id="CLU_058864_0_0_1"/>
<feature type="compositionally biased region" description="Low complexity" evidence="1">
    <location>
        <begin position="66"/>
        <end position="77"/>
    </location>
</feature>
<keyword evidence="3" id="KW-0732">Signal</keyword>
<proteinExistence type="predicted"/>
<dbReference type="Pfam" id="PF23585">
    <property type="entry name" value="DUF7137"/>
    <property type="match status" value="1"/>
</dbReference>
<gene>
    <name evidence="5" type="ORF">MAC_06500</name>
</gene>
<accession>E9E9F2</accession>
<dbReference type="PANTHER" id="PTHR42028:SF1">
    <property type="entry name" value="YALI0E30657P"/>
    <property type="match status" value="1"/>
</dbReference>
<evidence type="ECO:0000259" key="4">
    <source>
        <dbReference type="Pfam" id="PF23585"/>
    </source>
</evidence>
<evidence type="ECO:0000313" key="5">
    <source>
        <dbReference type="EMBL" id="EFY87523.1"/>
    </source>
</evidence>
<dbReference type="OMA" id="WGWNYTN"/>
<dbReference type="STRING" id="655827.E9E9F2"/>
<dbReference type="Proteomes" id="UP000002499">
    <property type="component" value="Unassembled WGS sequence"/>
</dbReference>
<evidence type="ECO:0000256" key="3">
    <source>
        <dbReference type="SAM" id="SignalP"/>
    </source>
</evidence>
<dbReference type="eggNOG" id="ENOG502RYRY">
    <property type="taxonomic scope" value="Eukaryota"/>
</dbReference>
<feature type="compositionally biased region" description="Low complexity" evidence="1">
    <location>
        <begin position="91"/>
        <end position="105"/>
    </location>
</feature>
<organism evidence="6">
    <name type="scientific">Metarhizium acridum (strain CQMa 102)</name>
    <dbReference type="NCBI Taxonomy" id="655827"/>
    <lineage>
        <taxon>Eukaryota</taxon>
        <taxon>Fungi</taxon>
        <taxon>Dikarya</taxon>
        <taxon>Ascomycota</taxon>
        <taxon>Pezizomycotina</taxon>
        <taxon>Sordariomycetes</taxon>
        <taxon>Hypocreomycetidae</taxon>
        <taxon>Hypocreales</taxon>
        <taxon>Clavicipitaceae</taxon>
        <taxon>Metarhizium</taxon>
    </lineage>
</organism>
<dbReference type="InterPro" id="IPR055561">
    <property type="entry name" value="DUF7137"/>
</dbReference>
<dbReference type="RefSeq" id="XP_007812840.1">
    <property type="nucleotide sequence ID" value="XM_007814649.1"/>
</dbReference>
<feature type="region of interest" description="Disordered" evidence="1">
    <location>
        <begin position="42"/>
        <end position="105"/>
    </location>
</feature>
<dbReference type="EMBL" id="GL698526">
    <property type="protein sequence ID" value="EFY87523.1"/>
    <property type="molecule type" value="Genomic_DNA"/>
</dbReference>
<sequence length="290" mass="30396">MRPAQSLVQLALCLSTCGSVASALEWPRWLPELDALIVRADSSSDSGQTSVLTGKEPSQTSLPEVSASATDAASSQAGGKTTGDLNTAKPTKTGKSGTVATATKKATATHTQFSADAPPAGISMQTPNTNLQPSGLYKISDYVTWSWNYTSLLGTPTAIDVIVSCSAASETWTLTGNMSFSTAVSYVWDTKKQANDIQSPLGVQQYTLIVKDSDASITQAPEAGYLGAFTSYTFGMYTGQPYTPYADWTCPGTCSAASSAFDRQAVGLAIITSIVTFLSFTWFVAGLGLH</sequence>
<protein>
    <recommendedName>
        <fullName evidence="4">DUF7137 domain-containing protein</fullName>
    </recommendedName>
</protein>
<evidence type="ECO:0000256" key="2">
    <source>
        <dbReference type="SAM" id="Phobius"/>
    </source>
</evidence>
<feature type="compositionally biased region" description="Polar residues" evidence="1">
    <location>
        <begin position="42"/>
        <end position="63"/>
    </location>
</feature>
<keyword evidence="6" id="KW-1185">Reference proteome</keyword>
<dbReference type="KEGG" id="maw:19250811"/>
<keyword evidence="2" id="KW-0812">Transmembrane</keyword>
<dbReference type="PANTHER" id="PTHR42028">
    <property type="entry name" value="CHROMOSOME 1, WHOLE GENOME SHOTGUN SEQUENCE"/>
    <property type="match status" value="1"/>
</dbReference>
<evidence type="ECO:0000313" key="6">
    <source>
        <dbReference type="Proteomes" id="UP000002499"/>
    </source>
</evidence>
<feature type="domain" description="DUF7137" evidence="4">
    <location>
        <begin position="117"/>
        <end position="251"/>
    </location>
</feature>
<keyword evidence="2" id="KW-1133">Transmembrane helix</keyword>
<feature type="chain" id="PRO_5003235563" description="DUF7137 domain-containing protein" evidence="3">
    <location>
        <begin position="24"/>
        <end position="290"/>
    </location>
</feature>
<dbReference type="InParanoid" id="E9E9F2"/>
<dbReference type="AlphaFoldDB" id="E9E9F2"/>
<feature type="signal peptide" evidence="3">
    <location>
        <begin position="1"/>
        <end position="23"/>
    </location>
</feature>
<dbReference type="OrthoDB" id="2435509at2759"/>
<dbReference type="GeneID" id="19250811"/>
<feature type="transmembrane region" description="Helical" evidence="2">
    <location>
        <begin position="265"/>
        <end position="289"/>
    </location>
</feature>
<evidence type="ECO:0000256" key="1">
    <source>
        <dbReference type="SAM" id="MobiDB-lite"/>
    </source>
</evidence>
<reference evidence="5 6" key="1">
    <citation type="journal article" date="2011" name="PLoS Genet.">
        <title>Genome sequencing and comparative transcriptomics of the model entomopathogenic fungi Metarhizium anisopliae and M. acridum.</title>
        <authorList>
            <person name="Gao Q."/>
            <person name="Jin K."/>
            <person name="Ying S.H."/>
            <person name="Zhang Y."/>
            <person name="Xiao G."/>
            <person name="Shang Y."/>
            <person name="Duan Z."/>
            <person name="Hu X."/>
            <person name="Xie X.Q."/>
            <person name="Zhou G."/>
            <person name="Peng G."/>
            <person name="Luo Z."/>
            <person name="Huang W."/>
            <person name="Wang B."/>
            <person name="Fang W."/>
            <person name="Wang S."/>
            <person name="Zhong Y."/>
            <person name="Ma L.J."/>
            <person name="St Leger R.J."/>
            <person name="Zhao G.P."/>
            <person name="Pei Y."/>
            <person name="Feng M.G."/>
            <person name="Xia Y."/>
            <person name="Wang C."/>
        </authorList>
    </citation>
    <scope>NUCLEOTIDE SEQUENCE [LARGE SCALE GENOMIC DNA]</scope>
    <source>
        <strain evidence="5 6">CQMa 102</strain>
    </source>
</reference>
<name>E9E9F2_METAQ</name>